<evidence type="ECO:0000313" key="5">
    <source>
        <dbReference type="EMBL" id="EEB25814.1"/>
    </source>
</evidence>
<evidence type="ECO:0000313" key="6">
    <source>
        <dbReference type="Proteomes" id="UP000004849"/>
    </source>
</evidence>
<dbReference type="RefSeq" id="WP_007834012.1">
    <property type="nucleotide sequence ID" value="NZ_DS995534.1"/>
</dbReference>
<accession>B6VWY7</accession>
<evidence type="ECO:0000256" key="4">
    <source>
        <dbReference type="SAM" id="SignalP"/>
    </source>
</evidence>
<dbReference type="GO" id="GO:0042742">
    <property type="term" value="P:defense response to bacterium"/>
    <property type="evidence" value="ECO:0007669"/>
    <property type="project" value="UniProtKB-KW"/>
</dbReference>
<dbReference type="GeneID" id="93449412"/>
<comment type="catalytic activity">
    <reaction evidence="3">
        <text>Hydrolysis of (1-&gt;4)-beta-linkages between N-acetylmuramic acid and N-acetyl-D-glucosamine residues in a peptidoglycan and between N-acetyl-D-glucosamine residues in chitodextrins.</text>
        <dbReference type="EC" id="3.2.1.17"/>
    </reaction>
</comment>
<protein>
    <recommendedName>
        <fullName evidence="3">Lysozyme</fullName>
        <ecNumber evidence="3">3.2.1.17</ecNumber>
    </recommendedName>
</protein>
<dbReference type="GO" id="GO:0003796">
    <property type="term" value="F:lysozyme activity"/>
    <property type="evidence" value="ECO:0007669"/>
    <property type="project" value="UniProtKB-EC"/>
</dbReference>
<dbReference type="HOGENOM" id="CLU_135016_0_0_10"/>
<dbReference type="GO" id="GO:0016998">
    <property type="term" value="P:cell wall macromolecule catabolic process"/>
    <property type="evidence" value="ECO:0007669"/>
    <property type="project" value="InterPro"/>
</dbReference>
<dbReference type="SUPFAM" id="SSF53955">
    <property type="entry name" value="Lysozyme-like"/>
    <property type="match status" value="1"/>
</dbReference>
<evidence type="ECO:0000256" key="2">
    <source>
        <dbReference type="ARBA" id="ARBA00022638"/>
    </source>
</evidence>
<keyword evidence="4" id="KW-0732">Signal</keyword>
<evidence type="ECO:0000256" key="3">
    <source>
        <dbReference type="RuleBase" id="RU003788"/>
    </source>
</evidence>
<keyword evidence="1 3" id="KW-0929">Antimicrobial</keyword>
<gene>
    <name evidence="5" type="ORF">BACDOR_01861</name>
</gene>
<dbReference type="EC" id="3.2.1.17" evidence="3"/>
<dbReference type="InterPro" id="IPR023347">
    <property type="entry name" value="Lysozyme_dom_sf"/>
</dbReference>
<dbReference type="InterPro" id="IPR023346">
    <property type="entry name" value="Lysozyme-like_dom_sf"/>
</dbReference>
<keyword evidence="3" id="KW-0378">Hydrolase</keyword>
<keyword evidence="3" id="KW-0326">Glycosidase</keyword>
<reference evidence="5 6" key="2">
    <citation type="submission" date="2008-10" db="EMBL/GenBank/DDBJ databases">
        <authorList>
            <person name="Fulton L."/>
            <person name="Clifton S."/>
            <person name="Fulton B."/>
            <person name="Xu J."/>
            <person name="Minx P."/>
            <person name="Pepin K.H."/>
            <person name="Johnson M."/>
            <person name="Thiruvilangam P."/>
            <person name="Bhonagiri V."/>
            <person name="Nash W.E."/>
            <person name="Mardis E.R."/>
            <person name="Wilson R.K."/>
        </authorList>
    </citation>
    <scope>NUCLEOTIDE SEQUENCE [LARGE SCALE GENOMIC DNA]</scope>
    <source>
        <strain evidence="5 6">DSM 17855</strain>
    </source>
</reference>
<dbReference type="GO" id="GO:0009253">
    <property type="term" value="P:peptidoglycan catabolic process"/>
    <property type="evidence" value="ECO:0007669"/>
    <property type="project" value="InterPro"/>
</dbReference>
<feature type="chain" id="PRO_5002851606" description="Lysozyme" evidence="4">
    <location>
        <begin position="20"/>
        <end position="173"/>
    </location>
</feature>
<proteinExistence type="inferred from homology"/>
<feature type="signal peptide" evidence="4">
    <location>
        <begin position="1"/>
        <end position="19"/>
    </location>
</feature>
<dbReference type="EMBL" id="ABWZ01000034">
    <property type="protein sequence ID" value="EEB25814.1"/>
    <property type="molecule type" value="Genomic_DNA"/>
</dbReference>
<evidence type="ECO:0000256" key="1">
    <source>
        <dbReference type="ARBA" id="ARBA00022529"/>
    </source>
</evidence>
<reference evidence="5 6" key="1">
    <citation type="submission" date="2008-10" db="EMBL/GenBank/DDBJ databases">
        <title>Draft genome sequence of Bacteroides dorei (DSM 17855).</title>
        <authorList>
            <person name="Sudarsanam P."/>
            <person name="Ley R."/>
            <person name="Guruge J."/>
            <person name="Turnbaugh P.J."/>
            <person name="Mahowald M."/>
            <person name="Liep D."/>
            <person name="Gordon J."/>
        </authorList>
    </citation>
    <scope>NUCLEOTIDE SEQUENCE [LARGE SCALE GENOMIC DNA]</scope>
    <source>
        <strain evidence="5 6">DSM 17855</strain>
    </source>
</reference>
<organism evidence="5 6">
    <name type="scientific">Phocaeicola dorei DSM 17855</name>
    <dbReference type="NCBI Taxonomy" id="483217"/>
    <lineage>
        <taxon>Bacteria</taxon>
        <taxon>Pseudomonadati</taxon>
        <taxon>Bacteroidota</taxon>
        <taxon>Bacteroidia</taxon>
        <taxon>Bacteroidales</taxon>
        <taxon>Bacteroidaceae</taxon>
        <taxon>Phocaeicola</taxon>
    </lineage>
</organism>
<sequence length="173" mass="20105">MRIKLMIICLTLLCGYAKAQTRGGDSSPPLPKEISAELFDKAVALIKEFEGWHSAKHYPYIGYGHKLLPHENLTADITEEQADSLLRADLLERYKYFRQYGKDALLLTVLAYNVGHSRLLGYGKRPKSNLIKKIESGDRDFYEEYISYRCYKGKPIPSIERRRKREFQLLYIP</sequence>
<name>B6VWY7_9BACT</name>
<dbReference type="GO" id="GO:0031640">
    <property type="term" value="P:killing of cells of another organism"/>
    <property type="evidence" value="ECO:0007669"/>
    <property type="project" value="UniProtKB-KW"/>
</dbReference>
<dbReference type="Proteomes" id="UP000004849">
    <property type="component" value="Unassembled WGS sequence"/>
</dbReference>
<dbReference type="CAZy" id="GH24">
    <property type="family name" value="Glycoside Hydrolase Family 24"/>
</dbReference>
<dbReference type="InterPro" id="IPR002196">
    <property type="entry name" value="Glyco_hydro_24"/>
</dbReference>
<dbReference type="AlphaFoldDB" id="B6VWY7"/>
<dbReference type="Pfam" id="PF00959">
    <property type="entry name" value="Phage_lysozyme"/>
    <property type="match status" value="1"/>
</dbReference>
<keyword evidence="2 3" id="KW-0081">Bacteriolytic enzyme</keyword>
<comment type="similarity">
    <text evidence="3">Belongs to the glycosyl hydrolase 24 family.</text>
</comment>
<dbReference type="Gene3D" id="1.10.530.40">
    <property type="match status" value="1"/>
</dbReference>